<dbReference type="Proteomes" id="UP001239111">
    <property type="component" value="Chromosome 2"/>
</dbReference>
<name>A0ACC2NTU0_9HYME</name>
<gene>
    <name evidence="1" type="ORF">QAD02_010419</name>
</gene>
<reference evidence="1" key="1">
    <citation type="submission" date="2023-04" db="EMBL/GenBank/DDBJ databases">
        <title>A chromosome-level genome assembly of the parasitoid wasp Eretmocerus hayati.</title>
        <authorList>
            <person name="Zhong Y."/>
            <person name="Liu S."/>
            <person name="Liu Y."/>
        </authorList>
    </citation>
    <scope>NUCLEOTIDE SEQUENCE</scope>
    <source>
        <strain evidence="1">ZJU_SS_LIU_2023</strain>
    </source>
</reference>
<protein>
    <submittedName>
        <fullName evidence="1">Uncharacterized protein</fullName>
    </submittedName>
</protein>
<organism evidence="1 2">
    <name type="scientific">Eretmocerus hayati</name>
    <dbReference type="NCBI Taxonomy" id="131215"/>
    <lineage>
        <taxon>Eukaryota</taxon>
        <taxon>Metazoa</taxon>
        <taxon>Ecdysozoa</taxon>
        <taxon>Arthropoda</taxon>
        <taxon>Hexapoda</taxon>
        <taxon>Insecta</taxon>
        <taxon>Pterygota</taxon>
        <taxon>Neoptera</taxon>
        <taxon>Endopterygota</taxon>
        <taxon>Hymenoptera</taxon>
        <taxon>Apocrita</taxon>
        <taxon>Proctotrupomorpha</taxon>
        <taxon>Chalcidoidea</taxon>
        <taxon>Aphelinidae</taxon>
        <taxon>Aphelininae</taxon>
        <taxon>Eretmocerus</taxon>
    </lineage>
</organism>
<comment type="caution">
    <text evidence="1">The sequence shown here is derived from an EMBL/GenBank/DDBJ whole genome shotgun (WGS) entry which is preliminary data.</text>
</comment>
<keyword evidence="2" id="KW-1185">Reference proteome</keyword>
<evidence type="ECO:0000313" key="1">
    <source>
        <dbReference type="EMBL" id="KAJ8674633.1"/>
    </source>
</evidence>
<proteinExistence type="predicted"/>
<accession>A0ACC2NTU0</accession>
<dbReference type="EMBL" id="CM056742">
    <property type="protein sequence ID" value="KAJ8674633.1"/>
    <property type="molecule type" value="Genomic_DNA"/>
</dbReference>
<sequence length="159" mass="18056">MPESNANAQKSVRYNGGANGRILSQVKIDKLESDREFVIKTYETQKTNRFSEDAEGSFVVPLFDARDKRNLGRYYIMEFGVALFRANVDLVDLNHAGPNKYAVKFSNYKQANDFVETGINRANKDWRAFIIDSSLYEVGSIFNISDILTVDEILKGPDK</sequence>
<evidence type="ECO:0000313" key="2">
    <source>
        <dbReference type="Proteomes" id="UP001239111"/>
    </source>
</evidence>